<dbReference type="SUPFAM" id="SSF48056">
    <property type="entry name" value="Di-copper centre-containing domain"/>
    <property type="match status" value="1"/>
</dbReference>
<proteinExistence type="predicted"/>
<accession>A0A409W5M2</accession>
<evidence type="ECO:0000259" key="4">
    <source>
        <dbReference type="Pfam" id="PF00264"/>
    </source>
</evidence>
<dbReference type="GO" id="GO:0046872">
    <property type="term" value="F:metal ion binding"/>
    <property type="evidence" value="ECO:0007669"/>
    <property type="project" value="UniProtKB-KW"/>
</dbReference>
<evidence type="ECO:0000256" key="3">
    <source>
        <dbReference type="SAM" id="SignalP"/>
    </source>
</evidence>
<keyword evidence="1" id="KW-0479">Metal-binding</keyword>
<dbReference type="InterPro" id="IPR050316">
    <property type="entry name" value="Tyrosinase/Hemocyanin"/>
</dbReference>
<gene>
    <name evidence="5" type="ORF">CVT24_007258</name>
</gene>
<dbReference type="PANTHER" id="PTHR11474">
    <property type="entry name" value="TYROSINASE FAMILY MEMBER"/>
    <property type="match status" value="1"/>
</dbReference>
<reference evidence="5 6" key="1">
    <citation type="journal article" date="2018" name="Evol. Lett.">
        <title>Horizontal gene cluster transfer increased hallucinogenic mushroom diversity.</title>
        <authorList>
            <person name="Reynolds H.T."/>
            <person name="Vijayakumar V."/>
            <person name="Gluck-Thaler E."/>
            <person name="Korotkin H.B."/>
            <person name="Matheny P.B."/>
            <person name="Slot J.C."/>
        </authorList>
    </citation>
    <scope>NUCLEOTIDE SEQUENCE [LARGE SCALE GENOMIC DNA]</scope>
    <source>
        <strain evidence="5 6">2629</strain>
    </source>
</reference>
<keyword evidence="2" id="KW-0186">Copper</keyword>
<dbReference type="STRING" id="181874.A0A409W5M2"/>
<dbReference type="Gene3D" id="1.10.1280.10">
    <property type="entry name" value="Di-copper center containing domain from catechol oxidase"/>
    <property type="match status" value="1"/>
</dbReference>
<dbReference type="Proteomes" id="UP000284842">
    <property type="component" value="Unassembled WGS sequence"/>
</dbReference>
<dbReference type="OrthoDB" id="6132182at2759"/>
<protein>
    <recommendedName>
        <fullName evidence="4">Tyrosinase copper-binding domain-containing protein</fullName>
    </recommendedName>
</protein>
<dbReference type="InterPro" id="IPR002227">
    <property type="entry name" value="Tyrosinase_Cu-bd"/>
</dbReference>
<dbReference type="PRINTS" id="PR00092">
    <property type="entry name" value="TYROSINASE"/>
</dbReference>
<feature type="chain" id="PRO_5019287103" description="Tyrosinase copper-binding domain-containing protein" evidence="3">
    <location>
        <begin position="21"/>
        <end position="388"/>
    </location>
</feature>
<keyword evidence="3" id="KW-0732">Signal</keyword>
<dbReference type="PANTHER" id="PTHR11474:SF126">
    <property type="entry name" value="TYROSINASE-LIKE PROTEIN TYR-1-RELATED"/>
    <property type="match status" value="1"/>
</dbReference>
<sequence length="388" mass="43273">MGRLVAVSTFILLNIAGVASRPATTNNAMLDIFQLQHQSQLAKLLPGTFNTTGLACPSIRKRREWRTLSDIEKADYISAVKCLQSTPVKTPQLPQVKSLFDQFQAVHITVADSVHVAVCFHPRTTFSCSKVLSKGQFLPWHRYFLQVYEKSLRDKCSYKGDIPYWNWSLDVDNGKKFSESPLFSADAKIGFGGDGVRGTYVPPEDPTGDNRIVSPDFYHGCVQDGAFAGLTLQLGPGRNVGPHCLTRGLDNDVAAATLNSNSVAYALTMPEFESFRTEIEGQPVMDGPRTHDGGHIAIGGEMSNFYSSPGEPLFYLHHAHLDHIWWKWQNADPEKRMYQVTGRTTPEDDFRNVTLEFPLSVGQLDPGHGARIGDMMNIRQQPNCYDYE</sequence>
<evidence type="ECO:0000256" key="1">
    <source>
        <dbReference type="ARBA" id="ARBA00022723"/>
    </source>
</evidence>
<dbReference type="EMBL" id="NHTK01005795">
    <property type="protein sequence ID" value="PPQ73806.1"/>
    <property type="molecule type" value="Genomic_DNA"/>
</dbReference>
<dbReference type="AlphaFoldDB" id="A0A409W5M2"/>
<organism evidence="5 6">
    <name type="scientific">Panaeolus cyanescens</name>
    <dbReference type="NCBI Taxonomy" id="181874"/>
    <lineage>
        <taxon>Eukaryota</taxon>
        <taxon>Fungi</taxon>
        <taxon>Dikarya</taxon>
        <taxon>Basidiomycota</taxon>
        <taxon>Agaricomycotina</taxon>
        <taxon>Agaricomycetes</taxon>
        <taxon>Agaricomycetidae</taxon>
        <taxon>Agaricales</taxon>
        <taxon>Agaricineae</taxon>
        <taxon>Galeropsidaceae</taxon>
        <taxon>Panaeolus</taxon>
    </lineage>
</organism>
<keyword evidence="6" id="KW-1185">Reference proteome</keyword>
<feature type="domain" description="Tyrosinase copper-binding" evidence="4">
    <location>
        <begin position="98"/>
        <end position="330"/>
    </location>
</feature>
<name>A0A409W5M2_9AGAR</name>
<comment type="caution">
    <text evidence="5">The sequence shown here is derived from an EMBL/GenBank/DDBJ whole genome shotgun (WGS) entry which is preliminary data.</text>
</comment>
<evidence type="ECO:0000313" key="5">
    <source>
        <dbReference type="EMBL" id="PPQ73806.1"/>
    </source>
</evidence>
<evidence type="ECO:0000256" key="2">
    <source>
        <dbReference type="ARBA" id="ARBA00023008"/>
    </source>
</evidence>
<dbReference type="InParanoid" id="A0A409W5M2"/>
<feature type="signal peptide" evidence="3">
    <location>
        <begin position="1"/>
        <end position="20"/>
    </location>
</feature>
<dbReference type="GO" id="GO:0016491">
    <property type="term" value="F:oxidoreductase activity"/>
    <property type="evidence" value="ECO:0007669"/>
    <property type="project" value="InterPro"/>
</dbReference>
<dbReference type="Pfam" id="PF00264">
    <property type="entry name" value="Tyrosinase"/>
    <property type="match status" value="1"/>
</dbReference>
<evidence type="ECO:0000313" key="6">
    <source>
        <dbReference type="Proteomes" id="UP000284842"/>
    </source>
</evidence>
<dbReference type="InterPro" id="IPR008922">
    <property type="entry name" value="Di-copper_centre_dom_sf"/>
</dbReference>